<accession>A0A412FVJ7</accession>
<dbReference type="InterPro" id="IPR038765">
    <property type="entry name" value="Papain-like_cys_pep_sf"/>
</dbReference>
<keyword evidence="1" id="KW-1133">Transmembrane helix</keyword>
<proteinExistence type="predicted"/>
<feature type="domain" description="Transglutaminase-like" evidence="2">
    <location>
        <begin position="483"/>
        <end position="555"/>
    </location>
</feature>
<keyword evidence="1" id="KW-0472">Membrane</keyword>
<dbReference type="Pfam" id="PF01841">
    <property type="entry name" value="Transglut_core"/>
    <property type="match status" value="1"/>
</dbReference>
<dbReference type="SMART" id="SM00460">
    <property type="entry name" value="TGc"/>
    <property type="match status" value="1"/>
</dbReference>
<name>A0A412FVJ7_9FIRM</name>
<dbReference type="InterPro" id="IPR052901">
    <property type="entry name" value="Bact_TGase-like"/>
</dbReference>
<dbReference type="PANTHER" id="PTHR42736:SF1">
    <property type="entry name" value="PROTEIN-GLUTAMINE GAMMA-GLUTAMYLTRANSFERASE"/>
    <property type="match status" value="1"/>
</dbReference>
<gene>
    <name evidence="3" type="ORF">DWY25_12435</name>
</gene>
<comment type="caution">
    <text evidence="3">The sequence shown here is derived from an EMBL/GenBank/DDBJ whole genome shotgun (WGS) entry which is preliminary data.</text>
</comment>
<dbReference type="GeneID" id="83016202"/>
<evidence type="ECO:0000313" key="4">
    <source>
        <dbReference type="Proteomes" id="UP000284178"/>
    </source>
</evidence>
<keyword evidence="1" id="KW-0812">Transmembrane</keyword>
<reference evidence="3 4" key="1">
    <citation type="submission" date="2018-08" db="EMBL/GenBank/DDBJ databases">
        <title>A genome reference for cultivated species of the human gut microbiota.</title>
        <authorList>
            <person name="Zou Y."/>
            <person name="Xue W."/>
            <person name="Luo G."/>
        </authorList>
    </citation>
    <scope>NUCLEOTIDE SEQUENCE [LARGE SCALE GENOMIC DNA]</scope>
    <source>
        <strain evidence="3 4">AF24-29</strain>
    </source>
</reference>
<dbReference type="Proteomes" id="UP000284178">
    <property type="component" value="Unassembled WGS sequence"/>
</dbReference>
<evidence type="ECO:0000313" key="3">
    <source>
        <dbReference type="EMBL" id="RGR72109.1"/>
    </source>
</evidence>
<dbReference type="EMBL" id="QRUP01000016">
    <property type="protein sequence ID" value="RGR72109.1"/>
    <property type="molecule type" value="Genomic_DNA"/>
</dbReference>
<feature type="transmembrane region" description="Helical" evidence="1">
    <location>
        <begin position="148"/>
        <end position="164"/>
    </location>
</feature>
<feature type="transmembrane region" description="Helical" evidence="1">
    <location>
        <begin position="46"/>
        <end position="65"/>
    </location>
</feature>
<feature type="transmembrane region" description="Helical" evidence="1">
    <location>
        <begin position="196"/>
        <end position="212"/>
    </location>
</feature>
<feature type="transmembrane region" description="Helical" evidence="1">
    <location>
        <begin position="170"/>
        <end position="189"/>
    </location>
</feature>
<keyword evidence="4" id="KW-1185">Reference proteome</keyword>
<sequence length="745" mass="83131">MTKNRRQKKNEQQTCSAMEIIAGFLLLAGFAAQLAALCARPGSELAGPWLGGAALLLLQAGLLKINRPRLRKCLPLIWLGLMLCLLPWLFSGALACANGLIQAWNLAEEDARRLLANPTLTRLSYSVFFTAVLTGLAILIWTGRKRPGWIGLGILIFVLPGLRVRWMSAWALILLLAGLAALWLDWVGAASKGKRWLWLGMIGLLLLPLSGSDPELAEMTQLRKTLAGRLDTLRYGGDSLPQGNLWEAAQLLTGDAPALTVTTQQLKTFYLRGYTGSRYEAGRWLPLQKAAYAGKQEGMLEWLEAENFPVAAQAAAALTQSPEPALEANRMRVENHGANRKYPYLPYSAEAESIAGPVRRWQDAGYRASALRGVQHVEFEEWSSDQPGELLHAPEWIKAPQTETQTRYVQAEAIYRSFVYQCYLDVDPETELLIQKLFLKEPMTSPGIYEAVTRIRDVLEKHVHYTSTPPQAPSSADPIRWFLSESRTGNAVQYASAAVMAFRVMGIPARYAEGYRLTKEQIGPDGTAELTEKDSHAWCEVYLDGLGWIPVDVTPGCYYDTFALLQLAEQPQEIKTTAALEDSDDLGELQDNPPPVPAEPEVSAAVSIHGILEALLALADLGLIALAALEIRRQLRMRSWRRRWKTESARDKVLQALMIRLMKALAVDYQPGWKAEATAQAVNQKLPGIAPADMLRVQALIEKQIYAELPLQPYEQRVLIDEIEQIFANRKSLKWKERLRLRYCL</sequence>
<feature type="transmembrane region" description="Helical" evidence="1">
    <location>
        <begin position="123"/>
        <end position="141"/>
    </location>
</feature>
<evidence type="ECO:0000259" key="2">
    <source>
        <dbReference type="SMART" id="SM00460"/>
    </source>
</evidence>
<feature type="transmembrane region" description="Helical" evidence="1">
    <location>
        <begin position="77"/>
        <end position="103"/>
    </location>
</feature>
<protein>
    <submittedName>
        <fullName evidence="3">Transglutaminase domain-containing protein</fullName>
    </submittedName>
</protein>
<dbReference type="RefSeq" id="WP_117895492.1">
    <property type="nucleotide sequence ID" value="NZ_CABJCV010000016.1"/>
</dbReference>
<organism evidence="3 4">
    <name type="scientific">Holdemania filiformis</name>
    <dbReference type="NCBI Taxonomy" id="61171"/>
    <lineage>
        <taxon>Bacteria</taxon>
        <taxon>Bacillati</taxon>
        <taxon>Bacillota</taxon>
        <taxon>Erysipelotrichia</taxon>
        <taxon>Erysipelotrichales</taxon>
        <taxon>Erysipelotrichaceae</taxon>
        <taxon>Holdemania</taxon>
    </lineage>
</organism>
<dbReference type="PANTHER" id="PTHR42736">
    <property type="entry name" value="PROTEIN-GLUTAMINE GAMMA-GLUTAMYLTRANSFERASE"/>
    <property type="match status" value="1"/>
</dbReference>
<dbReference type="Gene3D" id="3.10.620.30">
    <property type="match status" value="1"/>
</dbReference>
<dbReference type="SUPFAM" id="SSF54001">
    <property type="entry name" value="Cysteine proteinases"/>
    <property type="match status" value="1"/>
</dbReference>
<evidence type="ECO:0000256" key="1">
    <source>
        <dbReference type="SAM" id="Phobius"/>
    </source>
</evidence>
<dbReference type="AlphaFoldDB" id="A0A412FVJ7"/>
<dbReference type="InterPro" id="IPR002931">
    <property type="entry name" value="Transglutaminase-like"/>
</dbReference>